<evidence type="ECO:0000313" key="3">
    <source>
        <dbReference type="EMBL" id="MDP9825332.1"/>
    </source>
</evidence>
<evidence type="ECO:0000256" key="2">
    <source>
        <dbReference type="SAM" id="SignalP"/>
    </source>
</evidence>
<dbReference type="InterPro" id="IPR045926">
    <property type="entry name" value="DUF6345"/>
</dbReference>
<dbReference type="Pfam" id="PF19872">
    <property type="entry name" value="DUF6345"/>
    <property type="match status" value="1"/>
</dbReference>
<comment type="caution">
    <text evidence="3">The sequence shown here is derived from an EMBL/GenBank/DDBJ whole genome shotgun (WGS) entry which is preliminary data.</text>
</comment>
<feature type="chain" id="PRO_5047493180" evidence="2">
    <location>
        <begin position="25"/>
        <end position="642"/>
    </location>
</feature>
<evidence type="ECO:0000313" key="4">
    <source>
        <dbReference type="Proteomes" id="UP001235712"/>
    </source>
</evidence>
<feature type="compositionally biased region" description="Basic and acidic residues" evidence="1">
    <location>
        <begin position="100"/>
        <end position="110"/>
    </location>
</feature>
<name>A0ABT9NYK4_9ACTN</name>
<evidence type="ECO:0000256" key="1">
    <source>
        <dbReference type="SAM" id="MobiDB-lite"/>
    </source>
</evidence>
<gene>
    <name evidence="3" type="ORF">J2S57_001081</name>
</gene>
<keyword evidence="4" id="KW-1185">Reference proteome</keyword>
<reference evidence="3 4" key="1">
    <citation type="submission" date="2023-07" db="EMBL/GenBank/DDBJ databases">
        <title>Sequencing the genomes of 1000 actinobacteria strains.</title>
        <authorList>
            <person name="Klenk H.-P."/>
        </authorList>
    </citation>
    <scope>NUCLEOTIDE SEQUENCE [LARGE SCALE GENOMIC DNA]</scope>
    <source>
        <strain evidence="3 4">DSM 44388</strain>
    </source>
</reference>
<dbReference type="RefSeq" id="WP_307239006.1">
    <property type="nucleotide sequence ID" value="NZ_JAUSQZ010000001.1"/>
</dbReference>
<feature type="signal peptide" evidence="2">
    <location>
        <begin position="1"/>
        <end position="24"/>
    </location>
</feature>
<accession>A0ABT9NYK4</accession>
<feature type="region of interest" description="Disordered" evidence="1">
    <location>
        <begin position="94"/>
        <end position="115"/>
    </location>
</feature>
<organism evidence="3 4">
    <name type="scientific">Kineosporia succinea</name>
    <dbReference type="NCBI Taxonomy" id="84632"/>
    <lineage>
        <taxon>Bacteria</taxon>
        <taxon>Bacillati</taxon>
        <taxon>Actinomycetota</taxon>
        <taxon>Actinomycetes</taxon>
        <taxon>Kineosporiales</taxon>
        <taxon>Kineosporiaceae</taxon>
        <taxon>Kineosporia</taxon>
    </lineage>
</organism>
<proteinExistence type="predicted"/>
<sequence>MSRTTVGVLAVSLAAAGIVPVVTGAGAHAATANASTSTSATLSAFLPTAPVYTVVREGLSTDQAKRLARSAGIENALRADGSFSFTDADRFARVPTVKPGSDDENRSKDEEGNETVAEAVDIRALENTRTLSRTAALRRAKALLPVPDGYGILPVVDHTTVGQSDAEGRPGRTYNLDTTVTYQLTLGGVPVVGPGAKARASFAGDGSVVQLGQSVREVKPDGTVPIVSPAVAQRSCTALYGDRIRQDTPVLGYYAPPLTADRKTPVSQLLPHYICRPVDGVNEESTYSGKLVAASPFTAPKVELQASGDGRTITAGADATGGRAPYAYNWSSSSTALDWGRPKISYAGEHRTDPLALERQFTETLTVTVTDADGLTTTAHVDLVNAEGEATAKGISGGAGGALATNGIEQTVDEWQCAQDSANGFRSVMQNKNQSVKFDFRGTGAWEKDFKDKAQNGLDQSYVDSVDAQWYTGHGWSGGFTFKGNHDDGTITPADARWGDDNLEWLQLESCQVLKDINGKLDYFGRWAQSFQGLHLLNGFDTTAYCLDGGTGRRFASYLFTEDYLFWTRKALTVQQAWGTMANDLEPAGVRWRSVSPATLKNGHWVTNLGDFYWGQGTTGPDISPASTSNPLQGFFSVSGVS</sequence>
<keyword evidence="2" id="KW-0732">Signal</keyword>
<protein>
    <submittedName>
        <fullName evidence="3">Uncharacterized protein</fullName>
    </submittedName>
</protein>
<dbReference type="EMBL" id="JAUSQZ010000001">
    <property type="protein sequence ID" value="MDP9825332.1"/>
    <property type="molecule type" value="Genomic_DNA"/>
</dbReference>
<dbReference type="Proteomes" id="UP001235712">
    <property type="component" value="Unassembled WGS sequence"/>
</dbReference>